<keyword evidence="3" id="KW-1185">Reference proteome</keyword>
<dbReference type="RefSeq" id="XP_045956635.1">
    <property type="nucleotide sequence ID" value="XM_046100440.1"/>
</dbReference>
<evidence type="ECO:0000256" key="1">
    <source>
        <dbReference type="SAM" id="SignalP"/>
    </source>
</evidence>
<organism evidence="2 3">
    <name type="scientific">Truncatella angustata</name>
    <dbReference type="NCBI Taxonomy" id="152316"/>
    <lineage>
        <taxon>Eukaryota</taxon>
        <taxon>Fungi</taxon>
        <taxon>Dikarya</taxon>
        <taxon>Ascomycota</taxon>
        <taxon>Pezizomycotina</taxon>
        <taxon>Sordariomycetes</taxon>
        <taxon>Xylariomycetidae</taxon>
        <taxon>Amphisphaeriales</taxon>
        <taxon>Sporocadaceae</taxon>
        <taxon>Truncatella</taxon>
    </lineage>
</organism>
<accession>A0A9P8UHA9</accession>
<name>A0A9P8UHA9_9PEZI</name>
<dbReference type="Proteomes" id="UP000758603">
    <property type="component" value="Unassembled WGS sequence"/>
</dbReference>
<protein>
    <submittedName>
        <fullName evidence="2">Uncharacterized protein</fullName>
    </submittedName>
</protein>
<evidence type="ECO:0000313" key="2">
    <source>
        <dbReference type="EMBL" id="KAH6652357.1"/>
    </source>
</evidence>
<feature type="chain" id="PRO_5040309823" evidence="1">
    <location>
        <begin position="28"/>
        <end position="136"/>
    </location>
</feature>
<feature type="signal peptide" evidence="1">
    <location>
        <begin position="1"/>
        <end position="27"/>
    </location>
</feature>
<dbReference type="OrthoDB" id="5410873at2759"/>
<sequence length="136" mass="16094">MKTSHFFFKRWFMFLTGLELLEIATWTGKNAAGWYANTRTGFLHFEKYIGQYFLKHVVHMKSSKLKAGLKTPFGSWVIPSTRTPPLQPHQMRDLQHLEFREMFISPDLADLITGRSPQWKASRFTTVMWTPIEKRR</sequence>
<keyword evidence="1" id="KW-0732">Signal</keyword>
<dbReference type="EMBL" id="JAGPXC010000006">
    <property type="protein sequence ID" value="KAH6652357.1"/>
    <property type="molecule type" value="Genomic_DNA"/>
</dbReference>
<dbReference type="AlphaFoldDB" id="A0A9P8UHA9"/>
<reference evidence="2" key="1">
    <citation type="journal article" date="2021" name="Nat. Commun.">
        <title>Genetic determinants of endophytism in the Arabidopsis root mycobiome.</title>
        <authorList>
            <person name="Mesny F."/>
            <person name="Miyauchi S."/>
            <person name="Thiergart T."/>
            <person name="Pickel B."/>
            <person name="Atanasova L."/>
            <person name="Karlsson M."/>
            <person name="Huettel B."/>
            <person name="Barry K.W."/>
            <person name="Haridas S."/>
            <person name="Chen C."/>
            <person name="Bauer D."/>
            <person name="Andreopoulos W."/>
            <person name="Pangilinan J."/>
            <person name="LaButti K."/>
            <person name="Riley R."/>
            <person name="Lipzen A."/>
            <person name="Clum A."/>
            <person name="Drula E."/>
            <person name="Henrissat B."/>
            <person name="Kohler A."/>
            <person name="Grigoriev I.V."/>
            <person name="Martin F.M."/>
            <person name="Hacquard S."/>
        </authorList>
    </citation>
    <scope>NUCLEOTIDE SEQUENCE</scope>
    <source>
        <strain evidence="2">MPI-SDFR-AT-0073</strain>
    </source>
</reference>
<dbReference type="GeneID" id="70129332"/>
<evidence type="ECO:0000313" key="3">
    <source>
        <dbReference type="Proteomes" id="UP000758603"/>
    </source>
</evidence>
<gene>
    <name evidence="2" type="ORF">BKA67DRAFT_538175</name>
</gene>
<comment type="caution">
    <text evidence="2">The sequence shown here is derived from an EMBL/GenBank/DDBJ whole genome shotgun (WGS) entry which is preliminary data.</text>
</comment>
<proteinExistence type="predicted"/>